<dbReference type="Proteomes" id="UP000465812">
    <property type="component" value="Chromosome"/>
</dbReference>
<proteinExistence type="predicted"/>
<accession>A0ABN6A5D8</accession>
<keyword evidence="2" id="KW-1185">Reference proteome</keyword>
<name>A0ABN6A5D8_MYCNT</name>
<evidence type="ECO:0000313" key="1">
    <source>
        <dbReference type="EMBL" id="BBY36808.1"/>
    </source>
</evidence>
<gene>
    <name evidence="1" type="ORF">MMAN_09420</name>
</gene>
<reference evidence="1 2" key="1">
    <citation type="journal article" date="2019" name="Emerg. Microbes Infect.">
        <title>Comprehensive subspecies identification of 175 nontuberculous mycobacteria species based on 7547 genomic profiles.</title>
        <authorList>
            <person name="Matsumoto Y."/>
            <person name="Kinjo T."/>
            <person name="Motooka D."/>
            <person name="Nabeya D."/>
            <person name="Jung N."/>
            <person name="Uechi K."/>
            <person name="Horii T."/>
            <person name="Iida T."/>
            <person name="Fujita J."/>
            <person name="Nakamura S."/>
        </authorList>
    </citation>
    <scope>NUCLEOTIDE SEQUENCE [LARGE SCALE GENOMIC DNA]</scope>
    <source>
        <strain evidence="1 2">JCM 18113</strain>
    </source>
</reference>
<dbReference type="EMBL" id="AP022590">
    <property type="protein sequence ID" value="BBY36808.1"/>
    <property type="molecule type" value="Genomic_DNA"/>
</dbReference>
<organism evidence="1 2">
    <name type="scientific">Mycobacterium mantenii</name>
    <dbReference type="NCBI Taxonomy" id="560555"/>
    <lineage>
        <taxon>Bacteria</taxon>
        <taxon>Bacillati</taxon>
        <taxon>Actinomycetota</taxon>
        <taxon>Actinomycetes</taxon>
        <taxon>Mycobacteriales</taxon>
        <taxon>Mycobacteriaceae</taxon>
        <taxon>Mycobacterium</taxon>
        <taxon>Mycobacterium avium complex (MAC)</taxon>
    </lineage>
</organism>
<protein>
    <submittedName>
        <fullName evidence="1">Uncharacterized protein</fullName>
    </submittedName>
</protein>
<evidence type="ECO:0000313" key="2">
    <source>
        <dbReference type="Proteomes" id="UP000465812"/>
    </source>
</evidence>
<sequence length="41" mass="4459">MAAVEYALQNARGGDIDDMLANIDKFAYQKSLLINVGDEKG</sequence>